<dbReference type="PROSITE" id="PS51219">
    <property type="entry name" value="DPCK"/>
    <property type="match status" value="1"/>
</dbReference>
<reference evidence="7 8" key="1">
    <citation type="submission" date="2022-10" db="EMBL/GenBank/DDBJ databases">
        <title>Alteromonas sp. chi3 Genome sequencing.</title>
        <authorList>
            <person name="Park S."/>
        </authorList>
    </citation>
    <scope>NUCLEOTIDE SEQUENCE [LARGE SCALE GENOMIC DNA]</scope>
    <source>
        <strain evidence="8">chi3</strain>
    </source>
</reference>
<comment type="function">
    <text evidence="5">Catalyzes the phosphorylation of the 3'-hydroxyl group of dephosphocoenzyme A to form coenzyme A.</text>
</comment>
<protein>
    <recommendedName>
        <fullName evidence="5 6">Dephospho-CoA kinase</fullName>
        <ecNumber evidence="5 6">2.7.1.24</ecNumber>
    </recommendedName>
    <alternativeName>
        <fullName evidence="5">Dephosphocoenzyme A kinase</fullName>
    </alternativeName>
</protein>
<dbReference type="Proteomes" id="UP001218788">
    <property type="component" value="Unassembled WGS sequence"/>
</dbReference>
<evidence type="ECO:0000256" key="3">
    <source>
        <dbReference type="ARBA" id="ARBA00022840"/>
    </source>
</evidence>
<dbReference type="HAMAP" id="MF_00376">
    <property type="entry name" value="Dephospho_CoA_kinase"/>
    <property type="match status" value="1"/>
</dbReference>
<comment type="caution">
    <text evidence="7">The sequence shown here is derived from an EMBL/GenBank/DDBJ whole genome shotgun (WGS) entry which is preliminary data.</text>
</comment>
<dbReference type="EMBL" id="JAQQXP010000001">
    <property type="protein sequence ID" value="MDC8830174.1"/>
    <property type="molecule type" value="Genomic_DNA"/>
</dbReference>
<keyword evidence="5 7" id="KW-0418">Kinase</keyword>
<evidence type="ECO:0000313" key="8">
    <source>
        <dbReference type="Proteomes" id="UP001218788"/>
    </source>
</evidence>
<comment type="catalytic activity">
    <reaction evidence="5">
        <text>3'-dephospho-CoA + ATP = ADP + CoA + H(+)</text>
        <dbReference type="Rhea" id="RHEA:18245"/>
        <dbReference type="ChEBI" id="CHEBI:15378"/>
        <dbReference type="ChEBI" id="CHEBI:30616"/>
        <dbReference type="ChEBI" id="CHEBI:57287"/>
        <dbReference type="ChEBI" id="CHEBI:57328"/>
        <dbReference type="ChEBI" id="CHEBI:456216"/>
        <dbReference type="EC" id="2.7.1.24"/>
    </reaction>
</comment>
<dbReference type="PANTHER" id="PTHR10695">
    <property type="entry name" value="DEPHOSPHO-COA KINASE-RELATED"/>
    <property type="match status" value="1"/>
</dbReference>
<comment type="subcellular location">
    <subcellularLocation>
        <location evidence="5">Cytoplasm</location>
    </subcellularLocation>
</comment>
<evidence type="ECO:0000256" key="1">
    <source>
        <dbReference type="ARBA" id="ARBA00009018"/>
    </source>
</evidence>
<comment type="similarity">
    <text evidence="1 5">Belongs to the CoaE family.</text>
</comment>
<sequence length="203" mass="21765">MADKALIVGLTGGIGSGKTLVSDTFASFGVPIIDADVIARQVVAPGSTGLAAIAAHFGPDVLTAEGQLDRSALRQRVFTNDSEKQWLNSCLHPLIRTAMQAQINAVTAPYAILAVPLLLENNLQHMVDRIAVVDCSESLQLSRALRRDGSSETVIKGIMASQVSRNERRDAADDIIDNSGDIAFTRQQVEACHQRYIALADAR</sequence>
<name>A0ABT5KZH7_9ALTE</name>
<dbReference type="CDD" id="cd02022">
    <property type="entry name" value="DPCK"/>
    <property type="match status" value="1"/>
</dbReference>
<dbReference type="InterPro" id="IPR027417">
    <property type="entry name" value="P-loop_NTPase"/>
</dbReference>
<dbReference type="NCBIfam" id="TIGR00152">
    <property type="entry name" value="dephospho-CoA kinase"/>
    <property type="match status" value="1"/>
</dbReference>
<keyword evidence="4 5" id="KW-0173">Coenzyme A biosynthesis</keyword>
<dbReference type="PANTHER" id="PTHR10695:SF46">
    <property type="entry name" value="BIFUNCTIONAL COENZYME A SYNTHASE-RELATED"/>
    <property type="match status" value="1"/>
</dbReference>
<gene>
    <name evidence="5 7" type="primary">coaE</name>
    <name evidence="7" type="ORF">OIK42_05295</name>
</gene>
<evidence type="ECO:0000313" key="7">
    <source>
        <dbReference type="EMBL" id="MDC8830174.1"/>
    </source>
</evidence>
<dbReference type="RefSeq" id="WP_273638933.1">
    <property type="nucleotide sequence ID" value="NZ_JAQQXP010000001.1"/>
</dbReference>
<feature type="binding site" evidence="5">
    <location>
        <begin position="15"/>
        <end position="20"/>
    </location>
    <ligand>
        <name>ATP</name>
        <dbReference type="ChEBI" id="CHEBI:30616"/>
    </ligand>
</feature>
<proteinExistence type="inferred from homology"/>
<keyword evidence="2 5" id="KW-0547">Nucleotide-binding</keyword>
<comment type="pathway">
    <text evidence="5">Cofactor biosynthesis; coenzyme A biosynthesis; CoA from (R)-pantothenate: step 5/5.</text>
</comment>
<dbReference type="Pfam" id="PF01121">
    <property type="entry name" value="CoaE"/>
    <property type="match status" value="1"/>
</dbReference>
<dbReference type="EC" id="2.7.1.24" evidence="5 6"/>
<evidence type="ECO:0000256" key="6">
    <source>
        <dbReference type="NCBIfam" id="TIGR00152"/>
    </source>
</evidence>
<accession>A0ABT5KZH7</accession>
<dbReference type="SUPFAM" id="SSF52540">
    <property type="entry name" value="P-loop containing nucleoside triphosphate hydrolases"/>
    <property type="match status" value="1"/>
</dbReference>
<evidence type="ECO:0000256" key="4">
    <source>
        <dbReference type="ARBA" id="ARBA00022993"/>
    </source>
</evidence>
<keyword evidence="3 5" id="KW-0067">ATP-binding</keyword>
<dbReference type="Gene3D" id="3.40.50.300">
    <property type="entry name" value="P-loop containing nucleotide triphosphate hydrolases"/>
    <property type="match status" value="1"/>
</dbReference>
<keyword evidence="5 7" id="KW-0808">Transferase</keyword>
<evidence type="ECO:0000256" key="2">
    <source>
        <dbReference type="ARBA" id="ARBA00022741"/>
    </source>
</evidence>
<evidence type="ECO:0000256" key="5">
    <source>
        <dbReference type="HAMAP-Rule" id="MF_00376"/>
    </source>
</evidence>
<dbReference type="GO" id="GO:0004140">
    <property type="term" value="F:dephospho-CoA kinase activity"/>
    <property type="evidence" value="ECO:0007669"/>
    <property type="project" value="UniProtKB-EC"/>
</dbReference>
<organism evidence="7 8">
    <name type="scientific">Alteromonas gilva</name>
    <dbReference type="NCBI Taxonomy" id="2987522"/>
    <lineage>
        <taxon>Bacteria</taxon>
        <taxon>Pseudomonadati</taxon>
        <taxon>Pseudomonadota</taxon>
        <taxon>Gammaproteobacteria</taxon>
        <taxon>Alteromonadales</taxon>
        <taxon>Alteromonadaceae</taxon>
        <taxon>Alteromonas/Salinimonas group</taxon>
        <taxon>Alteromonas</taxon>
    </lineage>
</organism>
<dbReference type="InterPro" id="IPR001977">
    <property type="entry name" value="Depp_CoAkinase"/>
</dbReference>
<keyword evidence="5" id="KW-0963">Cytoplasm</keyword>
<keyword evidence="8" id="KW-1185">Reference proteome</keyword>